<evidence type="ECO:0000256" key="10">
    <source>
        <dbReference type="PIRNR" id="PIRNR015601"/>
    </source>
</evidence>
<keyword evidence="13" id="KW-1185">Reference proteome</keyword>
<comment type="function">
    <text evidence="8 10">Specifically methylates the N3 position of the uracil ring of uridine 1498 (m3U1498) in 16S rRNA. Acts on the fully assembled 30S ribosomal subunit.</text>
</comment>
<dbReference type="InterPro" id="IPR006700">
    <property type="entry name" value="RsmE"/>
</dbReference>
<protein>
    <recommendedName>
        <fullName evidence="10">Ribosomal RNA small subunit methyltransferase E</fullName>
        <ecNumber evidence="10">2.1.1.193</ecNumber>
    </recommendedName>
</protein>
<gene>
    <name evidence="12" type="ORF">GCM10022278_26210</name>
</gene>
<dbReference type="InterPro" id="IPR029028">
    <property type="entry name" value="Alpha/beta_knot_MTases"/>
</dbReference>
<keyword evidence="5 10" id="KW-0489">Methyltransferase</keyword>
<dbReference type="CDD" id="cd18084">
    <property type="entry name" value="RsmE-like"/>
    <property type="match status" value="1"/>
</dbReference>
<keyword evidence="6 10" id="KW-0808">Transferase</keyword>
<evidence type="ECO:0000313" key="13">
    <source>
        <dbReference type="Proteomes" id="UP001501337"/>
    </source>
</evidence>
<dbReference type="Proteomes" id="UP001501337">
    <property type="component" value="Unassembled WGS sequence"/>
</dbReference>
<evidence type="ECO:0000256" key="3">
    <source>
        <dbReference type="ARBA" id="ARBA00022490"/>
    </source>
</evidence>
<evidence type="ECO:0000256" key="6">
    <source>
        <dbReference type="ARBA" id="ARBA00022679"/>
    </source>
</evidence>
<comment type="caution">
    <text evidence="12">The sequence shown here is derived from an EMBL/GenBank/DDBJ whole genome shotgun (WGS) entry which is preliminary data.</text>
</comment>
<feature type="domain" description="Ribosomal RNA small subunit methyltransferase E methyltransferase" evidence="11">
    <location>
        <begin position="74"/>
        <end position="238"/>
    </location>
</feature>
<accession>A0ABP7PKI0</accession>
<dbReference type="PANTHER" id="PTHR30027:SF3">
    <property type="entry name" value="16S RRNA (URACIL(1498)-N(3))-METHYLTRANSFERASE"/>
    <property type="match status" value="1"/>
</dbReference>
<comment type="catalytic activity">
    <reaction evidence="9 10">
        <text>uridine(1498) in 16S rRNA + S-adenosyl-L-methionine = N(3)-methyluridine(1498) in 16S rRNA + S-adenosyl-L-homocysteine + H(+)</text>
        <dbReference type="Rhea" id="RHEA:42920"/>
        <dbReference type="Rhea" id="RHEA-COMP:10283"/>
        <dbReference type="Rhea" id="RHEA-COMP:10284"/>
        <dbReference type="ChEBI" id="CHEBI:15378"/>
        <dbReference type="ChEBI" id="CHEBI:57856"/>
        <dbReference type="ChEBI" id="CHEBI:59789"/>
        <dbReference type="ChEBI" id="CHEBI:65315"/>
        <dbReference type="ChEBI" id="CHEBI:74502"/>
        <dbReference type="EC" id="2.1.1.193"/>
    </reaction>
</comment>
<proteinExistence type="inferred from homology"/>
<evidence type="ECO:0000313" key="12">
    <source>
        <dbReference type="EMBL" id="GAA3967160.1"/>
    </source>
</evidence>
<dbReference type="InterPro" id="IPR046886">
    <property type="entry name" value="RsmE_MTase_dom"/>
</dbReference>
<dbReference type="NCBIfam" id="TIGR00046">
    <property type="entry name" value="RsmE family RNA methyltransferase"/>
    <property type="match status" value="1"/>
</dbReference>
<evidence type="ECO:0000259" key="11">
    <source>
        <dbReference type="Pfam" id="PF04452"/>
    </source>
</evidence>
<evidence type="ECO:0000256" key="8">
    <source>
        <dbReference type="ARBA" id="ARBA00025699"/>
    </source>
</evidence>
<evidence type="ECO:0000256" key="9">
    <source>
        <dbReference type="ARBA" id="ARBA00047944"/>
    </source>
</evidence>
<evidence type="ECO:0000256" key="4">
    <source>
        <dbReference type="ARBA" id="ARBA00022552"/>
    </source>
</evidence>
<dbReference type="PIRSF" id="PIRSF015601">
    <property type="entry name" value="MTase_slr0722"/>
    <property type="match status" value="1"/>
</dbReference>
<sequence length="240" mass="26127">MNLLLLTPEEIAGELVYLPATDRRAIHLLRIVKVVPGDHLEIGVLGGNLGFAEVIGVEQDALTLRPDALAIMPPPPLPLTLVLALPRPKMLRRTLQSAVSLGIKRICVCHARKVDKSYWQSPYLSEAAMFANTILGLEQSMDTQLPVITLHQRFKPFVEDELPVIAQNSRKLLGAVDGRPSAAFRGLQDEAVTLAVGPEGGFIPYEVEHFIEAGFEPVSLGQRVLRVETALPALVGALLL</sequence>
<reference evidence="13" key="1">
    <citation type="journal article" date="2019" name="Int. J. Syst. Evol. Microbiol.">
        <title>The Global Catalogue of Microorganisms (GCM) 10K type strain sequencing project: providing services to taxonomists for standard genome sequencing and annotation.</title>
        <authorList>
            <consortium name="The Broad Institute Genomics Platform"/>
            <consortium name="The Broad Institute Genome Sequencing Center for Infectious Disease"/>
            <person name="Wu L."/>
            <person name="Ma J."/>
        </authorList>
    </citation>
    <scope>NUCLEOTIDE SEQUENCE [LARGE SCALE GENOMIC DNA]</scope>
    <source>
        <strain evidence="13">JCM 17555</strain>
    </source>
</reference>
<organism evidence="12 13">
    <name type="scientific">Allohahella marinimesophila</name>
    <dbReference type="NCBI Taxonomy" id="1054972"/>
    <lineage>
        <taxon>Bacteria</taxon>
        <taxon>Pseudomonadati</taxon>
        <taxon>Pseudomonadota</taxon>
        <taxon>Gammaproteobacteria</taxon>
        <taxon>Oceanospirillales</taxon>
        <taxon>Hahellaceae</taxon>
        <taxon>Allohahella</taxon>
    </lineage>
</organism>
<evidence type="ECO:0000256" key="5">
    <source>
        <dbReference type="ARBA" id="ARBA00022603"/>
    </source>
</evidence>
<keyword evidence="3 10" id="KW-0963">Cytoplasm</keyword>
<evidence type="ECO:0000256" key="2">
    <source>
        <dbReference type="ARBA" id="ARBA00005528"/>
    </source>
</evidence>
<evidence type="ECO:0000256" key="7">
    <source>
        <dbReference type="ARBA" id="ARBA00022691"/>
    </source>
</evidence>
<comment type="subcellular location">
    <subcellularLocation>
        <location evidence="1 10">Cytoplasm</location>
    </subcellularLocation>
</comment>
<dbReference type="Pfam" id="PF04452">
    <property type="entry name" value="Methyltrans_RNA"/>
    <property type="match status" value="1"/>
</dbReference>
<keyword evidence="4 10" id="KW-0698">rRNA processing</keyword>
<dbReference type="EMBL" id="BAABBO010000011">
    <property type="protein sequence ID" value="GAA3967160.1"/>
    <property type="molecule type" value="Genomic_DNA"/>
</dbReference>
<dbReference type="SUPFAM" id="SSF75217">
    <property type="entry name" value="alpha/beta knot"/>
    <property type="match status" value="1"/>
</dbReference>
<keyword evidence="7 10" id="KW-0949">S-adenosyl-L-methionine</keyword>
<evidence type="ECO:0000256" key="1">
    <source>
        <dbReference type="ARBA" id="ARBA00004496"/>
    </source>
</evidence>
<comment type="similarity">
    <text evidence="2 10">Belongs to the RNA methyltransferase RsmE family.</text>
</comment>
<name>A0ABP7PKI0_9GAMM</name>
<dbReference type="InterPro" id="IPR029026">
    <property type="entry name" value="tRNA_m1G_MTases_N"/>
</dbReference>
<dbReference type="NCBIfam" id="NF008700">
    <property type="entry name" value="PRK11713.5-4"/>
    <property type="match status" value="1"/>
</dbReference>
<dbReference type="Gene3D" id="3.40.1280.10">
    <property type="match status" value="1"/>
</dbReference>
<dbReference type="PANTHER" id="PTHR30027">
    <property type="entry name" value="RIBOSOMAL RNA SMALL SUBUNIT METHYLTRANSFERASE E"/>
    <property type="match status" value="1"/>
</dbReference>
<dbReference type="RefSeq" id="WP_344807066.1">
    <property type="nucleotide sequence ID" value="NZ_BAABBO010000011.1"/>
</dbReference>
<dbReference type="EC" id="2.1.1.193" evidence="10"/>